<keyword evidence="7 9" id="KW-0503">Monooxygenase</keyword>
<dbReference type="GO" id="GO:0020037">
    <property type="term" value="F:heme binding"/>
    <property type="evidence" value="ECO:0007669"/>
    <property type="project" value="InterPro"/>
</dbReference>
<evidence type="ECO:0000256" key="2">
    <source>
        <dbReference type="ARBA" id="ARBA00010617"/>
    </source>
</evidence>
<dbReference type="SUPFAM" id="SSF48264">
    <property type="entry name" value="Cytochrome P450"/>
    <property type="match status" value="1"/>
</dbReference>
<dbReference type="GO" id="GO:0016705">
    <property type="term" value="F:oxidoreductase activity, acting on paired donors, with incorporation or reduction of molecular oxygen"/>
    <property type="evidence" value="ECO:0007669"/>
    <property type="project" value="InterPro"/>
</dbReference>
<dbReference type="Pfam" id="PF00067">
    <property type="entry name" value="p450"/>
    <property type="match status" value="1"/>
</dbReference>
<comment type="caution">
    <text evidence="11">The sequence shown here is derived from an EMBL/GenBank/DDBJ whole genome shotgun (WGS) entry which is preliminary data.</text>
</comment>
<proteinExistence type="inferred from homology"/>
<sequence length="503" mass="56898">MEELISSYFFVIISLFISFLLSILLLKLKATATKPGLRLPPGPWPLPIIGNIHNLMLSLPHQALRKLSLQYGPIMHLQLGETQTVVITSPEAAKEIMKAHDITFAARNISTTVDILSRGGRGLMFPPYGEYWRQMRKICIIELLNLKRVQSFGIIREQEIKNLIRSISSLSSINEPINLQDQLDVLMNDITVRTVIGRKYSGQDLFLKELKKLAELSAGFNLIDLFPSSRTVSILSRVPREAKRTIETITEIMNGIIEEHMARKACGEGDIESLLDVLLRIKEEDALQFSLTMDDIKPVISDLFSGGSETAATTVEWAMAELMRNPKVMKEAQSEVRELLRGCTSVTDSDLVRLNYLHLVIKETLRLHPPAPLLLPRQCRETCHVLGYDIPKGATVLVNVWALGRDSKYWKDPEQFRPERYINSDIDFKGKDFEFLPFGSGRRMCPGMSLGIANVELALASLLYHFDWKLPNDIRPEEVDMSETLGITARKKAPLWLHAVQLL</sequence>
<dbReference type="InterPro" id="IPR001128">
    <property type="entry name" value="Cyt_P450"/>
</dbReference>
<dbReference type="PANTHER" id="PTHR47955:SF19">
    <property type="entry name" value="CYTOCHROME P450 71A9-LIKE ISOFORM X1"/>
    <property type="match status" value="1"/>
</dbReference>
<organism evidence="11 12">
    <name type="scientific">Rhynchospora pubera</name>
    <dbReference type="NCBI Taxonomy" id="906938"/>
    <lineage>
        <taxon>Eukaryota</taxon>
        <taxon>Viridiplantae</taxon>
        <taxon>Streptophyta</taxon>
        <taxon>Embryophyta</taxon>
        <taxon>Tracheophyta</taxon>
        <taxon>Spermatophyta</taxon>
        <taxon>Magnoliopsida</taxon>
        <taxon>Liliopsida</taxon>
        <taxon>Poales</taxon>
        <taxon>Cyperaceae</taxon>
        <taxon>Cyperoideae</taxon>
        <taxon>Rhynchosporeae</taxon>
        <taxon>Rhynchospora</taxon>
    </lineage>
</organism>
<gene>
    <name evidence="11" type="ORF">LUZ62_072284</name>
</gene>
<dbReference type="PROSITE" id="PS00086">
    <property type="entry name" value="CYTOCHROME_P450"/>
    <property type="match status" value="1"/>
</dbReference>
<evidence type="ECO:0000313" key="11">
    <source>
        <dbReference type="EMBL" id="KAJ4761909.1"/>
    </source>
</evidence>
<keyword evidence="12" id="KW-1185">Reference proteome</keyword>
<keyword evidence="10" id="KW-1133">Transmembrane helix</keyword>
<dbReference type="EMBL" id="JAMFTS010000004">
    <property type="protein sequence ID" value="KAJ4761909.1"/>
    <property type="molecule type" value="Genomic_DNA"/>
</dbReference>
<dbReference type="InterPro" id="IPR002401">
    <property type="entry name" value="Cyt_P450_E_grp-I"/>
</dbReference>
<evidence type="ECO:0000313" key="12">
    <source>
        <dbReference type="Proteomes" id="UP001140206"/>
    </source>
</evidence>
<evidence type="ECO:0000256" key="8">
    <source>
        <dbReference type="PIRSR" id="PIRSR602401-1"/>
    </source>
</evidence>
<keyword evidence="10" id="KW-0472">Membrane</keyword>
<dbReference type="GO" id="GO:0016102">
    <property type="term" value="P:diterpenoid biosynthetic process"/>
    <property type="evidence" value="ECO:0007669"/>
    <property type="project" value="UniProtKB-ARBA"/>
</dbReference>
<accession>A0AAV8D1K8</accession>
<comment type="cofactor">
    <cofactor evidence="1 8">
        <name>heme</name>
        <dbReference type="ChEBI" id="CHEBI:30413"/>
    </cofactor>
</comment>
<keyword evidence="5 9" id="KW-0560">Oxidoreductase</keyword>
<dbReference type="PANTHER" id="PTHR47955">
    <property type="entry name" value="CYTOCHROME P450 FAMILY 71 PROTEIN"/>
    <property type="match status" value="1"/>
</dbReference>
<keyword evidence="4 8" id="KW-0479">Metal-binding</keyword>
<dbReference type="CDD" id="cd11072">
    <property type="entry name" value="CYP71-like"/>
    <property type="match status" value="1"/>
</dbReference>
<evidence type="ECO:0000256" key="1">
    <source>
        <dbReference type="ARBA" id="ARBA00001971"/>
    </source>
</evidence>
<dbReference type="Proteomes" id="UP001140206">
    <property type="component" value="Chromosome 4"/>
</dbReference>
<feature type="transmembrane region" description="Helical" evidence="10">
    <location>
        <begin position="6"/>
        <end position="26"/>
    </location>
</feature>
<feature type="binding site" description="axial binding residue" evidence="8">
    <location>
        <position position="445"/>
    </location>
    <ligand>
        <name>heme</name>
        <dbReference type="ChEBI" id="CHEBI:30413"/>
    </ligand>
    <ligandPart>
        <name>Fe</name>
        <dbReference type="ChEBI" id="CHEBI:18248"/>
    </ligandPart>
</feature>
<dbReference type="InterPro" id="IPR036396">
    <property type="entry name" value="Cyt_P450_sf"/>
</dbReference>
<evidence type="ECO:0000256" key="7">
    <source>
        <dbReference type="ARBA" id="ARBA00023033"/>
    </source>
</evidence>
<evidence type="ECO:0000256" key="6">
    <source>
        <dbReference type="ARBA" id="ARBA00023004"/>
    </source>
</evidence>
<comment type="similarity">
    <text evidence="2 9">Belongs to the cytochrome P450 family.</text>
</comment>
<keyword evidence="3 8" id="KW-0349">Heme</keyword>
<name>A0AAV8D1K8_9POAL</name>
<dbReference type="PRINTS" id="PR00463">
    <property type="entry name" value="EP450I"/>
</dbReference>
<protein>
    <submittedName>
        <fullName evidence="11">Cytochrome P450 family 71 polypeptide</fullName>
    </submittedName>
</protein>
<evidence type="ECO:0000256" key="9">
    <source>
        <dbReference type="RuleBase" id="RU000461"/>
    </source>
</evidence>
<keyword evidence="6 8" id="KW-0408">Iron</keyword>
<dbReference type="FunFam" id="1.10.630.10:FF:000008">
    <property type="entry name" value="Cytochrome P450 71D8"/>
    <property type="match status" value="1"/>
</dbReference>
<evidence type="ECO:0000256" key="3">
    <source>
        <dbReference type="ARBA" id="ARBA00022617"/>
    </source>
</evidence>
<dbReference type="GO" id="GO:0005506">
    <property type="term" value="F:iron ion binding"/>
    <property type="evidence" value="ECO:0007669"/>
    <property type="project" value="InterPro"/>
</dbReference>
<evidence type="ECO:0000256" key="5">
    <source>
        <dbReference type="ARBA" id="ARBA00023002"/>
    </source>
</evidence>
<dbReference type="Gene3D" id="1.10.630.10">
    <property type="entry name" value="Cytochrome P450"/>
    <property type="match status" value="1"/>
</dbReference>
<dbReference type="GO" id="GO:0004497">
    <property type="term" value="F:monooxygenase activity"/>
    <property type="evidence" value="ECO:0007669"/>
    <property type="project" value="UniProtKB-KW"/>
</dbReference>
<keyword evidence="10" id="KW-0812">Transmembrane</keyword>
<dbReference type="PRINTS" id="PR00385">
    <property type="entry name" value="P450"/>
</dbReference>
<evidence type="ECO:0000256" key="10">
    <source>
        <dbReference type="SAM" id="Phobius"/>
    </source>
</evidence>
<evidence type="ECO:0000256" key="4">
    <source>
        <dbReference type="ARBA" id="ARBA00022723"/>
    </source>
</evidence>
<dbReference type="AlphaFoldDB" id="A0AAV8D1K8"/>
<reference evidence="11" key="1">
    <citation type="submission" date="2022-08" db="EMBL/GenBank/DDBJ databases">
        <authorList>
            <person name="Marques A."/>
        </authorList>
    </citation>
    <scope>NUCLEOTIDE SEQUENCE</scope>
    <source>
        <strain evidence="11">RhyPub2mFocal</strain>
        <tissue evidence="11">Leaves</tissue>
    </source>
</reference>
<dbReference type="InterPro" id="IPR017972">
    <property type="entry name" value="Cyt_P450_CS"/>
</dbReference>